<keyword evidence="11" id="KW-0443">Lipid metabolism</keyword>
<keyword evidence="13 15" id="KW-0012">Acyltransferase</keyword>
<evidence type="ECO:0000256" key="4">
    <source>
        <dbReference type="ARBA" id="ARBA00005420"/>
    </source>
</evidence>
<feature type="transmembrane region" description="Helical" evidence="14">
    <location>
        <begin position="33"/>
        <end position="63"/>
    </location>
</feature>
<evidence type="ECO:0000256" key="5">
    <source>
        <dbReference type="ARBA" id="ARBA00022516"/>
    </source>
</evidence>
<dbReference type="Proteomes" id="UP000288716">
    <property type="component" value="Unassembled WGS sequence"/>
</dbReference>
<keyword evidence="5" id="KW-0444">Lipid biosynthesis</keyword>
<evidence type="ECO:0000256" key="13">
    <source>
        <dbReference type="ARBA" id="ARBA00023315"/>
    </source>
</evidence>
<dbReference type="EMBL" id="NCKV01006760">
    <property type="protein sequence ID" value="RWS23281.1"/>
    <property type="molecule type" value="Genomic_DNA"/>
</dbReference>
<evidence type="ECO:0000256" key="1">
    <source>
        <dbReference type="ARBA" id="ARBA00004477"/>
    </source>
</evidence>
<evidence type="ECO:0000256" key="8">
    <source>
        <dbReference type="ARBA" id="ARBA00022798"/>
    </source>
</evidence>
<evidence type="ECO:0000256" key="7">
    <source>
        <dbReference type="ARBA" id="ARBA00022692"/>
    </source>
</evidence>
<reference evidence="15 16" key="1">
    <citation type="journal article" date="2018" name="Gigascience">
        <title>Genomes of trombidid mites reveal novel predicted allergens and laterally-transferred genes associated with secondary metabolism.</title>
        <authorList>
            <person name="Dong X."/>
            <person name="Chaisiri K."/>
            <person name="Xia D."/>
            <person name="Armstrong S.D."/>
            <person name="Fang Y."/>
            <person name="Donnelly M.J."/>
            <person name="Kadowaki T."/>
            <person name="McGarry J.W."/>
            <person name="Darby A.C."/>
            <person name="Makepeace B.L."/>
        </authorList>
    </citation>
    <scope>NUCLEOTIDE SEQUENCE [LARGE SCALE GENOMIC DNA]</scope>
    <source>
        <strain evidence="15">UoL-UT</strain>
    </source>
</reference>
<evidence type="ECO:0000256" key="11">
    <source>
        <dbReference type="ARBA" id="ARBA00023098"/>
    </source>
</evidence>
<evidence type="ECO:0000256" key="3">
    <source>
        <dbReference type="ARBA" id="ARBA00005189"/>
    </source>
</evidence>
<keyword evidence="16" id="KW-1185">Reference proteome</keyword>
<dbReference type="PANTHER" id="PTHR12317:SF0">
    <property type="entry name" value="ACYLTRANSFERASE"/>
    <property type="match status" value="1"/>
</dbReference>
<protein>
    <recommendedName>
        <fullName evidence="14">Acyltransferase</fullName>
        <ecNumber evidence="14">2.3.1.-</ecNumber>
    </recommendedName>
</protein>
<keyword evidence="7 14" id="KW-0812">Transmembrane</keyword>
<keyword evidence="6 14" id="KW-0808">Transferase</keyword>
<dbReference type="VEuPathDB" id="VectorBase:LDEU008759"/>
<dbReference type="Pfam" id="PF03982">
    <property type="entry name" value="DAGAT"/>
    <property type="match status" value="1"/>
</dbReference>
<keyword evidence="10 14" id="KW-1133">Transmembrane helix</keyword>
<dbReference type="GO" id="GO:0004144">
    <property type="term" value="F:diacylglycerol O-acyltransferase activity"/>
    <property type="evidence" value="ECO:0007669"/>
    <property type="project" value="TreeGrafter"/>
</dbReference>
<name>A0A443S6Y8_9ACAR</name>
<dbReference type="EC" id="2.3.1.-" evidence="14"/>
<dbReference type="GO" id="GO:0019432">
    <property type="term" value="P:triglyceride biosynthetic process"/>
    <property type="evidence" value="ECO:0007669"/>
    <property type="project" value="TreeGrafter"/>
</dbReference>
<comment type="caution">
    <text evidence="14">Lacks conserved residue(s) required for the propagation of feature annotation.</text>
</comment>
<evidence type="ECO:0000256" key="9">
    <source>
        <dbReference type="ARBA" id="ARBA00022824"/>
    </source>
</evidence>
<comment type="pathway">
    <text evidence="3">Lipid metabolism.</text>
</comment>
<comment type="caution">
    <text evidence="15">The sequence shown here is derived from an EMBL/GenBank/DDBJ whole genome shotgun (WGS) entry which is preliminary data.</text>
</comment>
<dbReference type="PANTHER" id="PTHR12317">
    <property type="entry name" value="DIACYLGLYCEROL O-ACYLTRANSFERASE"/>
    <property type="match status" value="1"/>
</dbReference>
<dbReference type="GO" id="GO:0006071">
    <property type="term" value="P:glycerol metabolic process"/>
    <property type="evidence" value="ECO:0007669"/>
    <property type="project" value="UniProtKB-KW"/>
</dbReference>
<evidence type="ECO:0000256" key="14">
    <source>
        <dbReference type="RuleBase" id="RU367023"/>
    </source>
</evidence>
<evidence type="ECO:0000256" key="12">
    <source>
        <dbReference type="ARBA" id="ARBA00023136"/>
    </source>
</evidence>
<organism evidence="15 16">
    <name type="scientific">Leptotrombidium deliense</name>
    <dbReference type="NCBI Taxonomy" id="299467"/>
    <lineage>
        <taxon>Eukaryota</taxon>
        <taxon>Metazoa</taxon>
        <taxon>Ecdysozoa</taxon>
        <taxon>Arthropoda</taxon>
        <taxon>Chelicerata</taxon>
        <taxon>Arachnida</taxon>
        <taxon>Acari</taxon>
        <taxon>Acariformes</taxon>
        <taxon>Trombidiformes</taxon>
        <taxon>Prostigmata</taxon>
        <taxon>Anystina</taxon>
        <taxon>Parasitengona</taxon>
        <taxon>Trombiculoidea</taxon>
        <taxon>Trombiculidae</taxon>
        <taxon>Leptotrombidium</taxon>
    </lineage>
</organism>
<dbReference type="AlphaFoldDB" id="A0A443S6Y8"/>
<accession>A0A443S6Y8</accession>
<dbReference type="STRING" id="299467.A0A443S6Y8"/>
<comment type="pathway">
    <text evidence="2">Glycerolipid metabolism; triacylglycerol biosynthesis.</text>
</comment>
<evidence type="ECO:0000256" key="2">
    <source>
        <dbReference type="ARBA" id="ARBA00004771"/>
    </source>
</evidence>
<sequence length="337" mass="39133">MRSVFVKLALLLITLNRSLQTLAVFYFGLEFLPLLIFYVVFLLYLLFTRYYFITLLYSIWYLYDVRACRKERKGGRMLRNLTLWNYVRDYFPISLVTTSDMDPNKNYIFAIHPYTIFNFGAVCNFVTEANDVSQMFPGFTTYLLTSKERFMFPIHREIIHSLGFRSSCDESIDYLLTKNGVGNIVVINVGDLNDVFDSMPGKVTLNIMQHKKFILMAMKTGTSLVPVLSFGENDVYSQCARDENCILRRIQRKITAITRTKFLLAYGRNFFQYLLGLIPLSEPIVTVVGKPLKVQKKEMPADEEINHILDEYLKSLMELFHEITEAYGLCGLDLVIK</sequence>
<evidence type="ECO:0000313" key="15">
    <source>
        <dbReference type="EMBL" id="RWS23281.1"/>
    </source>
</evidence>
<evidence type="ECO:0000256" key="6">
    <source>
        <dbReference type="ARBA" id="ARBA00022679"/>
    </source>
</evidence>
<dbReference type="OrthoDB" id="264532at2759"/>
<evidence type="ECO:0000256" key="10">
    <source>
        <dbReference type="ARBA" id="ARBA00022989"/>
    </source>
</evidence>
<keyword evidence="9 14" id="KW-0256">Endoplasmic reticulum</keyword>
<comment type="similarity">
    <text evidence="4 14">Belongs to the diacylglycerol acyltransferase family.</text>
</comment>
<gene>
    <name evidence="15" type="ORF">B4U80_05240</name>
</gene>
<comment type="subcellular location">
    <subcellularLocation>
        <location evidence="1 14">Endoplasmic reticulum membrane</location>
        <topology evidence="1 14">Multi-pass membrane protein</topology>
    </subcellularLocation>
</comment>
<keyword evidence="8" id="KW-0319">Glycerol metabolism</keyword>
<dbReference type="GO" id="GO:0005789">
    <property type="term" value="C:endoplasmic reticulum membrane"/>
    <property type="evidence" value="ECO:0007669"/>
    <property type="project" value="UniProtKB-SubCell"/>
</dbReference>
<evidence type="ECO:0000313" key="16">
    <source>
        <dbReference type="Proteomes" id="UP000288716"/>
    </source>
</evidence>
<keyword evidence="12 14" id="KW-0472">Membrane</keyword>
<dbReference type="InterPro" id="IPR007130">
    <property type="entry name" value="DAGAT"/>
</dbReference>
<proteinExistence type="inferred from homology"/>